<dbReference type="PRINTS" id="PR00455">
    <property type="entry name" value="HTHTETR"/>
</dbReference>
<dbReference type="GO" id="GO:0003700">
    <property type="term" value="F:DNA-binding transcription factor activity"/>
    <property type="evidence" value="ECO:0007669"/>
    <property type="project" value="TreeGrafter"/>
</dbReference>
<evidence type="ECO:0000256" key="1">
    <source>
        <dbReference type="ARBA" id="ARBA00023015"/>
    </source>
</evidence>
<dbReference type="GO" id="GO:0000976">
    <property type="term" value="F:transcription cis-regulatory region binding"/>
    <property type="evidence" value="ECO:0007669"/>
    <property type="project" value="TreeGrafter"/>
</dbReference>
<feature type="DNA-binding region" description="H-T-H motif" evidence="4">
    <location>
        <begin position="31"/>
        <end position="50"/>
    </location>
</feature>
<evidence type="ECO:0000256" key="2">
    <source>
        <dbReference type="ARBA" id="ARBA00023125"/>
    </source>
</evidence>
<keyword evidence="2 4" id="KW-0238">DNA-binding</keyword>
<comment type="caution">
    <text evidence="6">The sequence shown here is derived from an EMBL/GenBank/DDBJ whole genome shotgun (WGS) entry which is preliminary data.</text>
</comment>
<dbReference type="InterPro" id="IPR009057">
    <property type="entry name" value="Homeodomain-like_sf"/>
</dbReference>
<dbReference type="PANTHER" id="PTHR30055">
    <property type="entry name" value="HTH-TYPE TRANSCRIPTIONAL REGULATOR RUTR"/>
    <property type="match status" value="1"/>
</dbReference>
<dbReference type="PROSITE" id="PS50977">
    <property type="entry name" value="HTH_TETR_2"/>
    <property type="match status" value="1"/>
</dbReference>
<dbReference type="Pfam" id="PF00440">
    <property type="entry name" value="TetR_N"/>
    <property type="match status" value="1"/>
</dbReference>
<name>A0A7W7CAP8_9PSEU</name>
<evidence type="ECO:0000256" key="4">
    <source>
        <dbReference type="PROSITE-ProRule" id="PRU00335"/>
    </source>
</evidence>
<evidence type="ECO:0000313" key="7">
    <source>
        <dbReference type="Proteomes" id="UP000533598"/>
    </source>
</evidence>
<dbReference type="AlphaFoldDB" id="A0A7W7CAP8"/>
<dbReference type="EMBL" id="JACHMH010000001">
    <property type="protein sequence ID" value="MBB4676219.1"/>
    <property type="molecule type" value="Genomic_DNA"/>
</dbReference>
<keyword evidence="3" id="KW-0804">Transcription</keyword>
<evidence type="ECO:0000256" key="3">
    <source>
        <dbReference type="ARBA" id="ARBA00023163"/>
    </source>
</evidence>
<sequence length="215" mass="22697">MTKDARTAETRRRLMDGAIETIRAQGISGVSARSIANTAGVNQALIFYHFGSVDELLGAACLVSTQNRVAAYQDRFANTDNLRDLLNLGRALQHEERAAGNVTVLAQMLAGAQGDPKLAEATRTALALWVAEIELVLHRILAASPIGELAEPRGLARAVAASFIGIELWAAADPRGAEDGLAALEQLAVLAEVVDNLGPVARRALKAKLRGASKA</sequence>
<gene>
    <name evidence="6" type="ORF">HNR67_002337</name>
</gene>
<keyword evidence="1" id="KW-0805">Transcription regulation</keyword>
<dbReference type="Gene3D" id="1.10.357.10">
    <property type="entry name" value="Tetracycline Repressor, domain 2"/>
    <property type="match status" value="1"/>
</dbReference>
<dbReference type="InterPro" id="IPR001647">
    <property type="entry name" value="HTH_TetR"/>
</dbReference>
<dbReference type="RefSeq" id="WP_312987032.1">
    <property type="nucleotide sequence ID" value="NZ_BAAAUI010000016.1"/>
</dbReference>
<accession>A0A7W7CAP8</accession>
<proteinExistence type="predicted"/>
<dbReference type="SUPFAM" id="SSF46689">
    <property type="entry name" value="Homeodomain-like"/>
    <property type="match status" value="1"/>
</dbReference>
<evidence type="ECO:0000259" key="5">
    <source>
        <dbReference type="PROSITE" id="PS50977"/>
    </source>
</evidence>
<evidence type="ECO:0000313" key="6">
    <source>
        <dbReference type="EMBL" id="MBB4676219.1"/>
    </source>
</evidence>
<keyword evidence="7" id="KW-1185">Reference proteome</keyword>
<organism evidence="6 7">
    <name type="scientific">Crossiella cryophila</name>
    <dbReference type="NCBI Taxonomy" id="43355"/>
    <lineage>
        <taxon>Bacteria</taxon>
        <taxon>Bacillati</taxon>
        <taxon>Actinomycetota</taxon>
        <taxon>Actinomycetes</taxon>
        <taxon>Pseudonocardiales</taxon>
        <taxon>Pseudonocardiaceae</taxon>
        <taxon>Crossiella</taxon>
    </lineage>
</organism>
<dbReference type="PANTHER" id="PTHR30055:SF234">
    <property type="entry name" value="HTH-TYPE TRANSCRIPTIONAL REGULATOR BETI"/>
    <property type="match status" value="1"/>
</dbReference>
<dbReference type="InterPro" id="IPR050109">
    <property type="entry name" value="HTH-type_TetR-like_transc_reg"/>
</dbReference>
<reference evidence="6 7" key="1">
    <citation type="submission" date="2020-08" db="EMBL/GenBank/DDBJ databases">
        <title>Sequencing the genomes of 1000 actinobacteria strains.</title>
        <authorList>
            <person name="Klenk H.-P."/>
        </authorList>
    </citation>
    <scope>NUCLEOTIDE SEQUENCE [LARGE SCALE GENOMIC DNA]</scope>
    <source>
        <strain evidence="6 7">DSM 44230</strain>
    </source>
</reference>
<feature type="domain" description="HTH tetR-type" evidence="5">
    <location>
        <begin position="8"/>
        <end position="68"/>
    </location>
</feature>
<dbReference type="Proteomes" id="UP000533598">
    <property type="component" value="Unassembled WGS sequence"/>
</dbReference>
<protein>
    <submittedName>
        <fullName evidence="6">AcrR family transcriptional regulator</fullName>
    </submittedName>
</protein>